<dbReference type="GO" id="GO:0003682">
    <property type="term" value="F:chromatin binding"/>
    <property type="evidence" value="ECO:0007669"/>
    <property type="project" value="TreeGrafter"/>
</dbReference>
<dbReference type="EMBL" id="SDIL01000127">
    <property type="protein sequence ID" value="RXK35641.1"/>
    <property type="molecule type" value="Genomic_DNA"/>
</dbReference>
<evidence type="ECO:0000256" key="1">
    <source>
        <dbReference type="ARBA" id="ARBA00004123"/>
    </source>
</evidence>
<proteinExistence type="predicted"/>
<dbReference type="Proteomes" id="UP000289152">
    <property type="component" value="Unassembled WGS sequence"/>
</dbReference>
<evidence type="ECO:0000313" key="4">
    <source>
        <dbReference type="Proteomes" id="UP000289152"/>
    </source>
</evidence>
<sequence length="513" mass="55957">MFDLDTVIQTAFRECSDLPSGLTDLDTYRRHVLAQLQQPDLIPPLSPRATPLSVVSFNCLLQDTGYPLEVFLPGGVTQSTEVDLDPTLLKERWIGWGVQIPGQQPWSSAKSALEHLSGPEVTEAHLMPKTARSKFPLPTSRDSYVGALLKIYDGLPSHKPGSVEEYVGIVCQSPLPTAMSSDGDEDIDMVPCLHVLSTRSPNVSAPPSPSDDTTRTELIRSLGDCFQPRDGVAGELLLLFFLSYPVSRPSTASPIGTLALNLLRSKSSSGIEMVTRLLMPIVVELPLTLPLLHSETLYPRCLDSANLEAGLLQLAPGTVLVLDEDGMGEGGQLGDKAVKNLQALAQCISEQTLRYEYPYMDNLKMECAIRPLILSQGRSLLPVDICLPVTPSDAVPDIDEPTLQRYRSFLAGHATPSRAAQVEIPDAISAYIQEGYVADRRTNAERGEASADESLKRRMRLARLLALSHEPPILSRDVWERAIALDTQVLARLRQRNEARGSVKPGALSTVAT</sequence>
<dbReference type="OrthoDB" id="329666at2759"/>
<gene>
    <name evidence="3" type="ORF">M231_07071</name>
</gene>
<comment type="subcellular location">
    <subcellularLocation>
        <location evidence="1">Nucleus</location>
    </subcellularLocation>
</comment>
<protein>
    <recommendedName>
        <fullName evidence="5">Mini-chromosome maintenance complex-binding protein</fullName>
    </recommendedName>
</protein>
<evidence type="ECO:0000256" key="2">
    <source>
        <dbReference type="ARBA" id="ARBA00023242"/>
    </source>
</evidence>
<evidence type="ECO:0008006" key="5">
    <source>
        <dbReference type="Google" id="ProtNLM"/>
    </source>
</evidence>
<name>A0A4Q1BFV4_TREME</name>
<keyword evidence="2" id="KW-0539">Nucleus</keyword>
<reference evidence="3 4" key="1">
    <citation type="submission" date="2016-06" db="EMBL/GenBank/DDBJ databases">
        <title>Evolution of pathogenesis and genome organization in the Tremellales.</title>
        <authorList>
            <person name="Cuomo C."/>
            <person name="Litvintseva A."/>
            <person name="Heitman J."/>
            <person name="Chen Y."/>
            <person name="Sun S."/>
            <person name="Springer D."/>
            <person name="Dromer F."/>
            <person name="Young S."/>
            <person name="Zeng Q."/>
            <person name="Chapman S."/>
            <person name="Gujja S."/>
            <person name="Saif S."/>
            <person name="Birren B."/>
        </authorList>
    </citation>
    <scope>NUCLEOTIDE SEQUENCE [LARGE SCALE GENOMIC DNA]</scope>
    <source>
        <strain evidence="3 4">ATCC 28783</strain>
    </source>
</reference>
<dbReference type="PANTHER" id="PTHR13489:SF0">
    <property type="entry name" value="MINI-CHROMOSOME MAINTENANCE COMPLEX-BINDING PROTEIN"/>
    <property type="match status" value="1"/>
</dbReference>
<dbReference type="GO" id="GO:0006261">
    <property type="term" value="P:DNA-templated DNA replication"/>
    <property type="evidence" value="ECO:0007669"/>
    <property type="project" value="TreeGrafter"/>
</dbReference>
<dbReference type="PANTHER" id="PTHR13489">
    <property type="entry name" value="MINI-CHROMOSOME MAINTENANCE COMPLEX-BINDING PROTEIN"/>
    <property type="match status" value="1"/>
</dbReference>
<dbReference type="GO" id="GO:0005634">
    <property type="term" value="C:nucleus"/>
    <property type="evidence" value="ECO:0007669"/>
    <property type="project" value="UniProtKB-SubCell"/>
</dbReference>
<accession>A0A4Q1BFV4</accession>
<dbReference type="FunCoup" id="A0A4Q1BFV4">
    <property type="interactions" value="12"/>
</dbReference>
<dbReference type="AlphaFoldDB" id="A0A4Q1BFV4"/>
<evidence type="ECO:0000313" key="3">
    <source>
        <dbReference type="EMBL" id="RXK35641.1"/>
    </source>
</evidence>
<organism evidence="3 4">
    <name type="scientific">Tremella mesenterica</name>
    <name type="common">Jelly fungus</name>
    <dbReference type="NCBI Taxonomy" id="5217"/>
    <lineage>
        <taxon>Eukaryota</taxon>
        <taxon>Fungi</taxon>
        <taxon>Dikarya</taxon>
        <taxon>Basidiomycota</taxon>
        <taxon>Agaricomycotina</taxon>
        <taxon>Tremellomycetes</taxon>
        <taxon>Tremellales</taxon>
        <taxon>Tremellaceae</taxon>
        <taxon>Tremella</taxon>
    </lineage>
</organism>
<dbReference type="InParanoid" id="A0A4Q1BFV4"/>
<dbReference type="Pfam" id="PF09739">
    <property type="entry name" value="MCM_bind"/>
    <property type="match status" value="1"/>
</dbReference>
<comment type="caution">
    <text evidence="3">The sequence shown here is derived from an EMBL/GenBank/DDBJ whole genome shotgun (WGS) entry which is preliminary data.</text>
</comment>
<keyword evidence="4" id="KW-1185">Reference proteome</keyword>
<dbReference type="InterPro" id="IPR019140">
    <property type="entry name" value="MCM_complex-bd"/>
</dbReference>
<dbReference type="VEuPathDB" id="FungiDB:TREMEDRAFT_66633"/>
<dbReference type="STRING" id="5217.A0A4Q1BFV4"/>